<dbReference type="AlphaFoldDB" id="A0A0K2CTU9"/>
<dbReference type="PROSITE" id="PS00283">
    <property type="entry name" value="SOYBEAN_KUNITZ"/>
    <property type="match status" value="1"/>
</dbReference>
<dbReference type="GO" id="GO:0004866">
    <property type="term" value="F:endopeptidase inhibitor activity"/>
    <property type="evidence" value="ECO:0007669"/>
    <property type="project" value="InterPro"/>
</dbReference>
<protein>
    <submittedName>
        <fullName evidence="4">Kunitz-type chymotrypsin inhibitor</fullName>
    </submittedName>
</protein>
<reference evidence="4" key="1">
    <citation type="submission" date="2015-06" db="EMBL/GenBank/DDBJ databases">
        <title>Kunitz type chymotrypsin inhibitor from immature seeds of Rhynchosia sublobata.</title>
        <authorList>
            <person name="Mohanraj S.S."/>
            <person name="Padmasree K."/>
        </authorList>
    </citation>
    <scope>NUCLEOTIDE SEQUENCE</scope>
</reference>
<dbReference type="PANTHER" id="PTHR33107">
    <property type="entry name" value="KUNITZ TRYPSIN INHIBITOR 2"/>
    <property type="match status" value="1"/>
</dbReference>
<dbReference type="PANTHER" id="PTHR33107:SF81">
    <property type="entry name" value="TRYPSIN INHIBITOR A"/>
    <property type="match status" value="1"/>
</dbReference>
<dbReference type="Pfam" id="PF00197">
    <property type="entry name" value="Kunitz_legume"/>
    <property type="match status" value="1"/>
</dbReference>
<dbReference type="SMR" id="A0A0K2CTU9"/>
<name>A0A0K2CTU9_9FABA</name>
<sequence precursor="true">MKGTATLLSLFLVFAFASYLPSATSFDLFDTDGELLLNGGSYYVVAVKRGSGGGIELTATGKETCPVTVVQSRNEVSKGKPVTLYSPILLLYINQNFPIRIGFTSAPTCAPTSTWTIVEGLPEGPAVKLGDYDDARSGSFKIKKVSEDSHDYKIVFCSGDDTCEEIGVYVDSKGNRRLVLTQNDPLVVQFQRARSSSE</sequence>
<keyword evidence="3" id="KW-0732">Signal</keyword>
<dbReference type="InterPro" id="IPR011065">
    <property type="entry name" value="Kunitz_inhibitor_STI-like_sf"/>
</dbReference>
<feature type="chain" id="PRO_5042542495" evidence="3">
    <location>
        <begin position="26"/>
        <end position="198"/>
    </location>
</feature>
<keyword evidence="2" id="KW-1015">Disulfide bond</keyword>
<evidence type="ECO:0000313" key="4">
    <source>
        <dbReference type="EMBL" id="ALA09301.1"/>
    </source>
</evidence>
<dbReference type="CDD" id="cd23362">
    <property type="entry name" value="beta-trefoil_STI_WCI3-like"/>
    <property type="match status" value="1"/>
</dbReference>
<evidence type="ECO:0000256" key="3">
    <source>
        <dbReference type="SAM" id="SignalP"/>
    </source>
</evidence>
<dbReference type="SUPFAM" id="SSF50386">
    <property type="entry name" value="STI-like"/>
    <property type="match status" value="1"/>
</dbReference>
<dbReference type="InterPro" id="IPR002160">
    <property type="entry name" value="Prot_inh_Kunz-lg"/>
</dbReference>
<accession>A0A0K2CTU9</accession>
<gene>
    <name evidence="4" type="primary">KI</name>
</gene>
<dbReference type="PRINTS" id="PR00291">
    <property type="entry name" value="KUNITZINHBTR"/>
</dbReference>
<feature type="signal peptide" evidence="3">
    <location>
        <begin position="1"/>
        <end position="25"/>
    </location>
</feature>
<proteinExistence type="evidence at transcript level"/>
<organism evidence="4">
    <name type="scientific">Rhynchosia sublobata</name>
    <dbReference type="NCBI Taxonomy" id="1703813"/>
    <lineage>
        <taxon>Eukaryota</taxon>
        <taxon>Viridiplantae</taxon>
        <taxon>Streptophyta</taxon>
        <taxon>Embryophyta</taxon>
        <taxon>Tracheophyta</taxon>
        <taxon>Spermatophyta</taxon>
        <taxon>Magnoliopsida</taxon>
        <taxon>eudicotyledons</taxon>
        <taxon>Gunneridae</taxon>
        <taxon>Pentapetalae</taxon>
        <taxon>rosids</taxon>
        <taxon>fabids</taxon>
        <taxon>Fabales</taxon>
        <taxon>Fabaceae</taxon>
        <taxon>Papilionoideae</taxon>
        <taxon>50 kb inversion clade</taxon>
        <taxon>NPAAA clade</taxon>
        <taxon>indigoferoid/millettioid clade</taxon>
        <taxon>Phaseoleae</taxon>
        <taxon>Rhynchosia</taxon>
    </lineage>
</organism>
<evidence type="ECO:0000256" key="1">
    <source>
        <dbReference type="ARBA" id="ARBA00005440"/>
    </source>
</evidence>
<dbReference type="Gene3D" id="2.80.10.50">
    <property type="match status" value="1"/>
</dbReference>
<evidence type="ECO:0000256" key="2">
    <source>
        <dbReference type="ARBA" id="ARBA00023157"/>
    </source>
</evidence>
<dbReference type="EMBL" id="KT119633">
    <property type="protein sequence ID" value="ALA09301.1"/>
    <property type="molecule type" value="mRNA"/>
</dbReference>
<dbReference type="SMART" id="SM00452">
    <property type="entry name" value="STI"/>
    <property type="match status" value="1"/>
</dbReference>
<comment type="similarity">
    <text evidence="1">Belongs to the protease inhibitor I3 (leguminous Kunitz-type inhibitor) family.</text>
</comment>